<evidence type="ECO:0000256" key="2">
    <source>
        <dbReference type="ARBA" id="ARBA00022448"/>
    </source>
</evidence>
<protein>
    <recommendedName>
        <fullName evidence="4">A-type ATP synthase subunit F</fullName>
    </recommendedName>
</protein>
<evidence type="ECO:0000256" key="3">
    <source>
        <dbReference type="ARBA" id="ARBA00023065"/>
    </source>
</evidence>
<accession>F2KP29</accession>
<dbReference type="GO" id="GO:0005524">
    <property type="term" value="F:ATP binding"/>
    <property type="evidence" value="ECO:0007669"/>
    <property type="project" value="UniProtKB-UniRule"/>
</dbReference>
<dbReference type="EMBL" id="CP002588">
    <property type="protein sequence ID" value="AEA46337.1"/>
    <property type="molecule type" value="Genomic_DNA"/>
</dbReference>
<dbReference type="InterPro" id="IPR022944">
    <property type="entry name" value="ATPase_V1-cplx_fsu_bac/arc"/>
</dbReference>
<dbReference type="GeneID" id="10393397"/>
<dbReference type="RefSeq" id="WP_013683012.1">
    <property type="nucleotide sequence ID" value="NC_015320.1"/>
</dbReference>
<dbReference type="OrthoDB" id="24971at2157"/>
<reference evidence="5 6" key="1">
    <citation type="submission" date="2011-03" db="EMBL/GenBank/DDBJ databases">
        <title>The complete genome of Archaeoglobus veneficus SNP6.</title>
        <authorList>
            <consortium name="US DOE Joint Genome Institute (JGI-PGF)"/>
            <person name="Lucas S."/>
            <person name="Copeland A."/>
            <person name="Lapidus A."/>
            <person name="Bruce D."/>
            <person name="Goodwin L."/>
            <person name="Pitluck S."/>
            <person name="Kyrpides N."/>
            <person name="Mavromatis K."/>
            <person name="Pagani I."/>
            <person name="Ivanova N."/>
            <person name="Mikhailova N."/>
            <person name="Lu M."/>
            <person name="Detter J.C."/>
            <person name="Tapia R."/>
            <person name="Han C."/>
            <person name="Land M."/>
            <person name="Hauser L."/>
            <person name="Markowitz V."/>
            <person name="Cheng J.-F."/>
            <person name="Hugenholtz P."/>
            <person name="Woyke T."/>
            <person name="Wu D."/>
            <person name="Spring S."/>
            <person name="Brambilla E."/>
            <person name="Klenk H.-P."/>
            <person name="Eisen J.A."/>
        </authorList>
    </citation>
    <scope>NUCLEOTIDE SEQUENCE [LARGE SCALE GENOMIC DNA]</scope>
    <source>
        <strain>SNP6</strain>
    </source>
</reference>
<dbReference type="AlphaFoldDB" id="F2KP29"/>
<dbReference type="SUPFAM" id="SSF159468">
    <property type="entry name" value="AtpF-like"/>
    <property type="match status" value="1"/>
</dbReference>
<dbReference type="KEGG" id="ave:Arcve_0303"/>
<organism evidence="5 6">
    <name type="scientific">Archaeoglobus veneficus (strain DSM 11195 / SNP6)</name>
    <dbReference type="NCBI Taxonomy" id="693661"/>
    <lineage>
        <taxon>Archaea</taxon>
        <taxon>Methanobacteriati</taxon>
        <taxon>Methanobacteriota</taxon>
        <taxon>Archaeoglobi</taxon>
        <taxon>Archaeoglobales</taxon>
        <taxon>Archaeoglobaceae</taxon>
        <taxon>Archaeoglobus</taxon>
    </lineage>
</organism>
<keyword evidence="3 4" id="KW-0406">Ion transport</keyword>
<dbReference type="Pfam" id="PF01990">
    <property type="entry name" value="ATP-synt_F"/>
    <property type="match status" value="1"/>
</dbReference>
<dbReference type="HAMAP" id="MF_00312">
    <property type="entry name" value="ATP_synth_F_arch"/>
    <property type="match status" value="1"/>
</dbReference>
<gene>
    <name evidence="4" type="primary">atpF</name>
    <name evidence="5" type="ordered locus">Arcve_0303</name>
</gene>
<comment type="subunit">
    <text evidence="4">Has multiple subunits with at least A(3), B(3), C, D, E, F, H, I and proteolipid K(x).</text>
</comment>
<keyword evidence="4" id="KW-0375">Hydrogen ion transport</keyword>
<dbReference type="GO" id="GO:0046933">
    <property type="term" value="F:proton-transporting ATP synthase activity, rotational mechanism"/>
    <property type="evidence" value="ECO:0007669"/>
    <property type="project" value="UniProtKB-UniRule"/>
</dbReference>
<comment type="similarity">
    <text evidence="1 4">Belongs to the V-ATPase F subunit family.</text>
</comment>
<keyword evidence="4" id="KW-1003">Cell membrane</keyword>
<dbReference type="GO" id="GO:0005886">
    <property type="term" value="C:plasma membrane"/>
    <property type="evidence" value="ECO:0007669"/>
    <property type="project" value="UniProtKB-SubCell"/>
</dbReference>
<dbReference type="GO" id="GO:0042777">
    <property type="term" value="P:proton motive force-driven plasma membrane ATP synthesis"/>
    <property type="evidence" value="ECO:0007669"/>
    <property type="project" value="UniProtKB-UniRule"/>
</dbReference>
<sequence length="99" mass="11259">MSRITVVGDPDFNLGFRLVGIRDIIDVDDEEKLPEIVESLLGREGVVVIKYDFYKKLPIQVKMKVEESLEPTFVKVGGEAGVEELRDKIRRAIGVDLWK</sequence>
<dbReference type="Proteomes" id="UP000008136">
    <property type="component" value="Chromosome"/>
</dbReference>
<dbReference type="NCBIfam" id="NF002577">
    <property type="entry name" value="PRK02228.1"/>
    <property type="match status" value="1"/>
</dbReference>
<dbReference type="Gene3D" id="3.40.50.10580">
    <property type="entry name" value="ATPase, V1 complex, subunit F"/>
    <property type="match status" value="1"/>
</dbReference>
<keyword evidence="4" id="KW-0066">ATP synthesis</keyword>
<dbReference type="InterPro" id="IPR036906">
    <property type="entry name" value="ATPase_V1_fsu_sf"/>
</dbReference>
<evidence type="ECO:0000313" key="5">
    <source>
        <dbReference type="EMBL" id="AEA46337.1"/>
    </source>
</evidence>
<comment type="subcellular location">
    <subcellularLocation>
        <location evidence="4">Cell membrane</location>
        <topology evidence="4">Peripheral membrane protein</topology>
    </subcellularLocation>
</comment>
<dbReference type="eggNOG" id="arCOG04102">
    <property type="taxonomic scope" value="Archaea"/>
</dbReference>
<proteinExistence type="inferred from homology"/>
<comment type="function">
    <text evidence="4">Component of the A-type ATP synthase that produces ATP from ADP in the presence of a proton gradient across the membrane.</text>
</comment>
<keyword evidence="2 4" id="KW-0813">Transport</keyword>
<dbReference type="STRING" id="693661.Arcve_0303"/>
<evidence type="ECO:0000256" key="4">
    <source>
        <dbReference type="HAMAP-Rule" id="MF_00312"/>
    </source>
</evidence>
<dbReference type="InterPro" id="IPR008218">
    <property type="entry name" value="ATPase_V1-cplx_f_g_su"/>
</dbReference>
<dbReference type="GO" id="GO:0046961">
    <property type="term" value="F:proton-transporting ATPase activity, rotational mechanism"/>
    <property type="evidence" value="ECO:0007669"/>
    <property type="project" value="InterPro"/>
</dbReference>
<dbReference type="HOGENOM" id="CLU_135754_2_2_2"/>
<evidence type="ECO:0000256" key="1">
    <source>
        <dbReference type="ARBA" id="ARBA00010148"/>
    </source>
</evidence>
<evidence type="ECO:0000313" key="6">
    <source>
        <dbReference type="Proteomes" id="UP000008136"/>
    </source>
</evidence>
<keyword evidence="4" id="KW-0472">Membrane</keyword>
<keyword evidence="6" id="KW-1185">Reference proteome</keyword>
<name>F2KP29_ARCVS</name>